<keyword evidence="2" id="KW-1185">Reference proteome</keyword>
<reference evidence="1" key="1">
    <citation type="journal article" date="2019" name="bioRxiv">
        <title>The Genome of the Zebra Mussel, Dreissena polymorpha: A Resource for Invasive Species Research.</title>
        <authorList>
            <person name="McCartney M.A."/>
            <person name="Auch B."/>
            <person name="Kono T."/>
            <person name="Mallez S."/>
            <person name="Zhang Y."/>
            <person name="Obille A."/>
            <person name="Becker A."/>
            <person name="Abrahante J.E."/>
            <person name="Garbe J."/>
            <person name="Badalamenti J.P."/>
            <person name="Herman A."/>
            <person name="Mangelson H."/>
            <person name="Liachko I."/>
            <person name="Sullivan S."/>
            <person name="Sone E.D."/>
            <person name="Koren S."/>
            <person name="Silverstein K.A.T."/>
            <person name="Beckman K.B."/>
            <person name="Gohl D.M."/>
        </authorList>
    </citation>
    <scope>NUCLEOTIDE SEQUENCE</scope>
    <source>
        <strain evidence="1">Duluth1</strain>
        <tissue evidence="1">Whole animal</tissue>
    </source>
</reference>
<dbReference type="SUPFAM" id="SSF101898">
    <property type="entry name" value="NHL repeat"/>
    <property type="match status" value="1"/>
</dbReference>
<comment type="caution">
    <text evidence="1">The sequence shown here is derived from an EMBL/GenBank/DDBJ whole genome shotgun (WGS) entry which is preliminary data.</text>
</comment>
<protein>
    <submittedName>
        <fullName evidence="1">Uncharacterized protein</fullName>
    </submittedName>
</protein>
<gene>
    <name evidence="1" type="ORF">DPMN_183433</name>
</gene>
<organism evidence="1 2">
    <name type="scientific">Dreissena polymorpha</name>
    <name type="common">Zebra mussel</name>
    <name type="synonym">Mytilus polymorpha</name>
    <dbReference type="NCBI Taxonomy" id="45954"/>
    <lineage>
        <taxon>Eukaryota</taxon>
        <taxon>Metazoa</taxon>
        <taxon>Spiralia</taxon>
        <taxon>Lophotrochozoa</taxon>
        <taxon>Mollusca</taxon>
        <taxon>Bivalvia</taxon>
        <taxon>Autobranchia</taxon>
        <taxon>Heteroconchia</taxon>
        <taxon>Euheterodonta</taxon>
        <taxon>Imparidentia</taxon>
        <taxon>Neoheterodontei</taxon>
        <taxon>Myida</taxon>
        <taxon>Dreissenoidea</taxon>
        <taxon>Dreissenidae</taxon>
        <taxon>Dreissena</taxon>
    </lineage>
</organism>
<dbReference type="Proteomes" id="UP000828390">
    <property type="component" value="Unassembled WGS sequence"/>
</dbReference>
<reference evidence="1" key="2">
    <citation type="submission" date="2020-11" db="EMBL/GenBank/DDBJ databases">
        <authorList>
            <person name="McCartney M.A."/>
            <person name="Auch B."/>
            <person name="Kono T."/>
            <person name="Mallez S."/>
            <person name="Becker A."/>
            <person name="Gohl D.M."/>
            <person name="Silverstein K.A.T."/>
            <person name="Koren S."/>
            <person name="Bechman K.B."/>
            <person name="Herman A."/>
            <person name="Abrahante J.E."/>
            <person name="Garbe J."/>
        </authorList>
    </citation>
    <scope>NUCLEOTIDE SEQUENCE</scope>
    <source>
        <strain evidence="1">Duluth1</strain>
        <tissue evidence="1">Whole animal</tissue>
    </source>
</reference>
<name>A0A9D4I5I3_DREPO</name>
<proteinExistence type="predicted"/>
<dbReference type="EMBL" id="JAIWYP010000010">
    <property type="protein sequence ID" value="KAH3748944.1"/>
    <property type="molecule type" value="Genomic_DNA"/>
</dbReference>
<evidence type="ECO:0000313" key="1">
    <source>
        <dbReference type="EMBL" id="KAH3748944.1"/>
    </source>
</evidence>
<dbReference type="AlphaFoldDB" id="A0A9D4I5I3"/>
<evidence type="ECO:0000313" key="2">
    <source>
        <dbReference type="Proteomes" id="UP000828390"/>
    </source>
</evidence>
<sequence>MCLLRWESLSTSLRISNDLSTCYITAICVLPDGKVVVGDSDSKKVKLLNPLYQVVSQCDVSACVWDICQITRSEVAVTVNENEVMFIQSTKATLS</sequence>
<accession>A0A9D4I5I3</accession>